<feature type="compositionally biased region" description="Low complexity" evidence="1">
    <location>
        <begin position="122"/>
        <end position="140"/>
    </location>
</feature>
<keyword evidence="2" id="KW-0472">Membrane</keyword>
<feature type="transmembrane region" description="Helical" evidence="2">
    <location>
        <begin position="48"/>
        <end position="70"/>
    </location>
</feature>
<dbReference type="EMBL" id="NBIV01000033">
    <property type="protein sequence ID" value="PXF46754.1"/>
    <property type="molecule type" value="Genomic_DNA"/>
</dbReference>
<dbReference type="Proteomes" id="UP000247409">
    <property type="component" value="Unassembled WGS sequence"/>
</dbReference>
<evidence type="ECO:0000256" key="1">
    <source>
        <dbReference type="SAM" id="MobiDB-lite"/>
    </source>
</evidence>
<keyword evidence="4" id="KW-1185">Reference proteome</keyword>
<protein>
    <recommendedName>
        <fullName evidence="5">Transmembrane protein</fullName>
    </recommendedName>
</protein>
<evidence type="ECO:0000256" key="2">
    <source>
        <dbReference type="SAM" id="Phobius"/>
    </source>
</evidence>
<evidence type="ECO:0000313" key="3">
    <source>
        <dbReference type="EMBL" id="PXF46754.1"/>
    </source>
</evidence>
<proteinExistence type="predicted"/>
<feature type="region of interest" description="Disordered" evidence="1">
    <location>
        <begin position="104"/>
        <end position="140"/>
    </location>
</feature>
<accession>A0A2V3IX68</accession>
<evidence type="ECO:0000313" key="4">
    <source>
        <dbReference type="Proteomes" id="UP000247409"/>
    </source>
</evidence>
<gene>
    <name evidence="3" type="ORF">BWQ96_03445</name>
</gene>
<keyword evidence="2" id="KW-1133">Transmembrane helix</keyword>
<organism evidence="3 4">
    <name type="scientific">Gracilariopsis chorda</name>
    <dbReference type="NCBI Taxonomy" id="448386"/>
    <lineage>
        <taxon>Eukaryota</taxon>
        <taxon>Rhodophyta</taxon>
        <taxon>Florideophyceae</taxon>
        <taxon>Rhodymeniophycidae</taxon>
        <taxon>Gracilariales</taxon>
        <taxon>Gracilariaceae</taxon>
        <taxon>Gracilariopsis</taxon>
    </lineage>
</organism>
<reference evidence="3 4" key="1">
    <citation type="journal article" date="2018" name="Mol. Biol. Evol.">
        <title>Analysis of the draft genome of the red seaweed Gracilariopsis chorda provides insights into genome size evolution in Rhodophyta.</title>
        <authorList>
            <person name="Lee J."/>
            <person name="Yang E.C."/>
            <person name="Graf L."/>
            <person name="Yang J.H."/>
            <person name="Qiu H."/>
            <person name="Zel Zion U."/>
            <person name="Chan C.X."/>
            <person name="Stephens T.G."/>
            <person name="Weber A.P.M."/>
            <person name="Boo G.H."/>
            <person name="Boo S.M."/>
            <person name="Kim K.M."/>
            <person name="Shin Y."/>
            <person name="Jung M."/>
            <person name="Lee S.J."/>
            <person name="Yim H.S."/>
            <person name="Lee J.H."/>
            <person name="Bhattacharya D."/>
            <person name="Yoon H.S."/>
        </authorList>
    </citation>
    <scope>NUCLEOTIDE SEQUENCE [LARGE SCALE GENOMIC DNA]</scope>
    <source>
        <strain evidence="3 4">SKKU-2015</strain>
        <tissue evidence="3">Whole body</tissue>
    </source>
</reference>
<dbReference type="AlphaFoldDB" id="A0A2V3IX68"/>
<evidence type="ECO:0008006" key="5">
    <source>
        <dbReference type="Google" id="ProtNLM"/>
    </source>
</evidence>
<comment type="caution">
    <text evidence="3">The sequence shown here is derived from an EMBL/GenBank/DDBJ whole genome shotgun (WGS) entry which is preliminary data.</text>
</comment>
<name>A0A2V3IX68_9FLOR</name>
<keyword evidence="2" id="KW-0812">Transmembrane</keyword>
<sequence length="336" mass="37184">MSLPLFFAISGVSLLTLQLLDVLTFIADYVSMTSMWSSTPIQIDITATSIVALASFFLVSLVLIVFSATIPRSRHRHNQNFTCPITVTSPEDISAMSHVLKRKSSSNTISDVTDVDSHHPHSISPPSTYSSEHTTSSSDSLTQSFSAVTLTFGTDRPEVYLKMVEPRDMQTLCHCACNHQTDELRKFPHVSRLTTSISRSGNSSDYDSVHQSFSFASRNLVLEPRPSYHVIDLGEASDSDSSIEAFPTVSFNSPTNPREAFDFPLNDIQTDVLAVARGPFHDDAEPNTKCDLLITQLKGMIAAQFKLFEFIVALAVLMKTFVNKAIVHTQFRRIAN</sequence>